<dbReference type="HAMAP" id="MF_00377">
    <property type="entry name" value="DnaA_bact"/>
    <property type="match status" value="1"/>
</dbReference>
<feature type="binding site" evidence="8">
    <location>
        <position position="148"/>
    </location>
    <ligand>
        <name>ATP</name>
        <dbReference type="ChEBI" id="CHEBI:30616"/>
    </ligand>
</feature>
<evidence type="ECO:0000313" key="15">
    <source>
        <dbReference type="Proteomes" id="UP000595564"/>
    </source>
</evidence>
<keyword evidence="4 8" id="KW-0547">Nucleotide-binding</keyword>
<dbReference type="SMART" id="SM00760">
    <property type="entry name" value="Bac_DnaA_C"/>
    <property type="match status" value="1"/>
</dbReference>
<comment type="function">
    <text evidence="8 10">Plays an essential role in the initiation and regulation of chromosomal replication. ATP-DnaA binds to the origin of replication (oriC) to initiate formation of the DNA replication initiation complex once per cell cycle. Binds the DnaA box (a 9 base pair repeat at the origin) and separates the double-stranded (ds)DNA. Forms a right-handed helical filament on oriC DNA; dsDNA binds to the exterior of the filament while single-stranded (ss)DNA is stabiized in the filament's interior. The ATP-DnaA-oriC complex binds and stabilizes one strand of the AT-rich DNA unwinding element (DUE), permitting loading of DNA polymerase. After initiation quickly degrades to an ADP-DnaA complex that is not apt for DNA replication. Binds acidic phospholipids.</text>
</comment>
<keyword evidence="6 8" id="KW-0446">Lipid-binding</keyword>
<dbReference type="InterPro" id="IPR001957">
    <property type="entry name" value="Chromosome_initiator_DnaA"/>
</dbReference>
<evidence type="ECO:0000256" key="4">
    <source>
        <dbReference type="ARBA" id="ARBA00022741"/>
    </source>
</evidence>
<dbReference type="GO" id="GO:0005886">
    <property type="term" value="C:plasma membrane"/>
    <property type="evidence" value="ECO:0007669"/>
    <property type="project" value="TreeGrafter"/>
</dbReference>
<dbReference type="KEGG" id="thyd:TTHT_0001"/>
<feature type="region of interest" description="Domain IV, binds dsDNA" evidence="8">
    <location>
        <begin position="319"/>
        <end position="436"/>
    </location>
</feature>
<dbReference type="InterPro" id="IPR010921">
    <property type="entry name" value="Trp_repressor/repl_initiator"/>
</dbReference>
<dbReference type="InterPro" id="IPR013317">
    <property type="entry name" value="DnaA_dom"/>
</dbReference>
<evidence type="ECO:0000256" key="7">
    <source>
        <dbReference type="ARBA" id="ARBA00023125"/>
    </source>
</evidence>
<dbReference type="CDD" id="cd06571">
    <property type="entry name" value="Bac_DnaA_C"/>
    <property type="match status" value="1"/>
</dbReference>
<dbReference type="InterPro" id="IPR003593">
    <property type="entry name" value="AAA+_ATPase"/>
</dbReference>
<dbReference type="Pfam" id="PF08299">
    <property type="entry name" value="Bac_DnaA_C"/>
    <property type="match status" value="1"/>
</dbReference>
<reference evidence="14 15" key="1">
    <citation type="journal article" date="2012" name="Extremophiles">
        <title>Thermotomaculum hydrothermale gen. nov., sp. nov., a novel heterotrophic thermophile within the phylum Acidobacteria from a deep-sea hydrothermal vent chimney in the Southern Okinawa Trough.</title>
        <authorList>
            <person name="Izumi H."/>
            <person name="Nunoura T."/>
            <person name="Miyazaki M."/>
            <person name="Mino S."/>
            <person name="Toki T."/>
            <person name="Takai K."/>
            <person name="Sako Y."/>
            <person name="Sawabe T."/>
            <person name="Nakagawa S."/>
        </authorList>
    </citation>
    <scope>NUCLEOTIDE SEQUENCE [LARGE SCALE GENOMIC DNA]</scope>
    <source>
        <strain evidence="14 15">AC55</strain>
    </source>
</reference>
<protein>
    <recommendedName>
        <fullName evidence="8 9">Chromosomal replication initiator protein DnaA</fullName>
    </recommendedName>
</protein>
<feature type="binding site" evidence="8">
    <location>
        <position position="146"/>
    </location>
    <ligand>
        <name>ATP</name>
        <dbReference type="ChEBI" id="CHEBI:30616"/>
    </ligand>
</feature>
<dbReference type="InterPro" id="IPR027417">
    <property type="entry name" value="P-loop_NTPase"/>
</dbReference>
<dbReference type="Gene3D" id="3.30.300.180">
    <property type="match status" value="1"/>
</dbReference>
<accession>A0A7R6PK50</accession>
<feature type="domain" description="AAA+ ATPase" evidence="12">
    <location>
        <begin position="135"/>
        <end position="307"/>
    </location>
</feature>
<dbReference type="GO" id="GO:0006275">
    <property type="term" value="P:regulation of DNA replication"/>
    <property type="evidence" value="ECO:0007669"/>
    <property type="project" value="UniProtKB-UniRule"/>
</dbReference>
<dbReference type="Proteomes" id="UP000595564">
    <property type="component" value="Chromosome"/>
</dbReference>
<dbReference type="Gene3D" id="3.40.50.300">
    <property type="entry name" value="P-loop containing nucleotide triphosphate hydrolases"/>
    <property type="match status" value="1"/>
</dbReference>
<evidence type="ECO:0000256" key="5">
    <source>
        <dbReference type="ARBA" id="ARBA00022840"/>
    </source>
</evidence>
<dbReference type="SUPFAM" id="SSF48295">
    <property type="entry name" value="TrpR-like"/>
    <property type="match status" value="1"/>
</dbReference>
<evidence type="ECO:0000313" key="14">
    <source>
        <dbReference type="EMBL" id="BBB31657.1"/>
    </source>
</evidence>
<keyword evidence="2 8" id="KW-0963">Cytoplasm</keyword>
<dbReference type="InterPro" id="IPR018312">
    <property type="entry name" value="Chromosome_initiator_DnaA_CS"/>
</dbReference>
<dbReference type="InterPro" id="IPR038454">
    <property type="entry name" value="DnaA_N_sf"/>
</dbReference>
<dbReference type="GO" id="GO:0008289">
    <property type="term" value="F:lipid binding"/>
    <property type="evidence" value="ECO:0007669"/>
    <property type="project" value="UniProtKB-KW"/>
</dbReference>
<comment type="caution">
    <text evidence="8">Lacks conserved residue(s) required for the propagation of feature annotation.</text>
</comment>
<dbReference type="PANTHER" id="PTHR30050">
    <property type="entry name" value="CHROMOSOMAL REPLICATION INITIATOR PROTEIN DNAA"/>
    <property type="match status" value="1"/>
</dbReference>
<comment type="similarity">
    <text evidence="1 8 11">Belongs to the DnaA family.</text>
</comment>
<evidence type="ECO:0000256" key="2">
    <source>
        <dbReference type="ARBA" id="ARBA00022490"/>
    </source>
</evidence>
<evidence type="ECO:0000256" key="9">
    <source>
        <dbReference type="NCBIfam" id="TIGR00362"/>
    </source>
</evidence>
<evidence type="ECO:0000256" key="11">
    <source>
        <dbReference type="RuleBase" id="RU004227"/>
    </source>
</evidence>
<dbReference type="CDD" id="cd00009">
    <property type="entry name" value="AAA"/>
    <property type="match status" value="1"/>
</dbReference>
<evidence type="ECO:0000256" key="6">
    <source>
        <dbReference type="ARBA" id="ARBA00023121"/>
    </source>
</evidence>
<dbReference type="Gene3D" id="1.10.8.60">
    <property type="match status" value="1"/>
</dbReference>
<evidence type="ECO:0000259" key="13">
    <source>
        <dbReference type="SMART" id="SM00760"/>
    </source>
</evidence>
<dbReference type="Pfam" id="PF00308">
    <property type="entry name" value="Bac_DnaA"/>
    <property type="match status" value="1"/>
</dbReference>
<evidence type="ECO:0000256" key="8">
    <source>
        <dbReference type="HAMAP-Rule" id="MF_00377"/>
    </source>
</evidence>
<dbReference type="GO" id="GO:0003688">
    <property type="term" value="F:DNA replication origin binding"/>
    <property type="evidence" value="ECO:0007669"/>
    <property type="project" value="UniProtKB-UniRule"/>
</dbReference>
<feature type="binding site" evidence="8">
    <location>
        <position position="149"/>
    </location>
    <ligand>
        <name>ATP</name>
        <dbReference type="ChEBI" id="CHEBI:30616"/>
    </ligand>
</feature>
<dbReference type="GO" id="GO:0005737">
    <property type="term" value="C:cytoplasm"/>
    <property type="evidence" value="ECO:0007669"/>
    <property type="project" value="UniProtKB-SubCell"/>
</dbReference>
<dbReference type="RefSeq" id="WP_201327988.1">
    <property type="nucleotide sequence ID" value="NZ_AP017470.1"/>
</dbReference>
<dbReference type="Pfam" id="PF11638">
    <property type="entry name" value="DnaA_N"/>
    <property type="match status" value="1"/>
</dbReference>
<comment type="subcellular location">
    <subcellularLocation>
        <location evidence="8">Cytoplasm</location>
    </subcellularLocation>
</comment>
<dbReference type="SUPFAM" id="SSF52540">
    <property type="entry name" value="P-loop containing nucleoside triphosphate hydrolases"/>
    <property type="match status" value="1"/>
</dbReference>
<feature type="region of interest" description="Domain I, interacts with DnaA modulators" evidence="8">
    <location>
        <begin position="1"/>
        <end position="73"/>
    </location>
</feature>
<dbReference type="PROSITE" id="PS01008">
    <property type="entry name" value="DNAA"/>
    <property type="match status" value="1"/>
</dbReference>
<evidence type="ECO:0000256" key="1">
    <source>
        <dbReference type="ARBA" id="ARBA00006583"/>
    </source>
</evidence>
<dbReference type="InterPro" id="IPR024633">
    <property type="entry name" value="DnaA_N_dom"/>
</dbReference>
<evidence type="ECO:0000256" key="10">
    <source>
        <dbReference type="RuleBase" id="RU000577"/>
    </source>
</evidence>
<keyword evidence="15" id="KW-1185">Reference proteome</keyword>
<dbReference type="GO" id="GO:0006270">
    <property type="term" value="P:DNA replication initiation"/>
    <property type="evidence" value="ECO:0007669"/>
    <property type="project" value="UniProtKB-UniRule"/>
</dbReference>
<dbReference type="Gene3D" id="1.10.1750.10">
    <property type="match status" value="1"/>
</dbReference>
<keyword evidence="3 8" id="KW-0235">DNA replication</keyword>
<gene>
    <name evidence="8 14" type="primary">dnaA</name>
    <name evidence="14" type="ORF">TTHT_0001</name>
</gene>
<dbReference type="FunFam" id="3.40.50.300:FF:000668">
    <property type="entry name" value="Chromosomal replication initiator protein DnaA"/>
    <property type="match status" value="1"/>
</dbReference>
<dbReference type="PRINTS" id="PR00051">
    <property type="entry name" value="DNAA"/>
</dbReference>
<dbReference type="GO" id="GO:0005524">
    <property type="term" value="F:ATP binding"/>
    <property type="evidence" value="ECO:0007669"/>
    <property type="project" value="UniProtKB-UniRule"/>
</dbReference>
<name>A0A7R6PK50_9BACT</name>
<dbReference type="AlphaFoldDB" id="A0A7R6PK50"/>
<dbReference type="EMBL" id="AP017470">
    <property type="protein sequence ID" value="BBB31657.1"/>
    <property type="molecule type" value="Genomic_DNA"/>
</dbReference>
<dbReference type="InterPro" id="IPR020591">
    <property type="entry name" value="Chromosome_initiator_DnaA-like"/>
</dbReference>
<evidence type="ECO:0000256" key="3">
    <source>
        <dbReference type="ARBA" id="ARBA00022705"/>
    </source>
</evidence>
<proteinExistence type="inferred from homology"/>
<sequence length="436" mass="49990">MWELIKDKLKTYIPEESFKEWFEHTKEVDSSNGVIKVVVPDSEVADFIKEFYWDFIQKAMLETGVNKPIEFIPSNSALNGDSLKQQHGIKTPNVSNNLTKLSLNSDYTFENFVVGPSNELAFATCKAVAESPGTVYNPLYIYGGTGLGKTHLLHAVAHRFCELYPEKKILLISAERFFYDYVSAVKSNKFLPFREKYREVDILLVDDIQYLANKGGTKEEFFSTFNELFDNKKQIVISSDSLPNDIYQFQERLVSRFKWGIVADIQPPELETRIAILTKKAKIFNFEIDDEAIYFIATKLRKNVRELEGALKKCGLIARLKNSKITVEIAKNALKDVIDDNDVITPDRIMKFVADYYKIPAGKLKEKNNSRNIVLPRQIAMYLCKQLTNLSFPEIGKAFGNKHHTTVMYACNQVENKMASDPKFKRLVESFIQSLD</sequence>
<evidence type="ECO:0000259" key="12">
    <source>
        <dbReference type="SMART" id="SM00382"/>
    </source>
</evidence>
<comment type="domain">
    <text evidence="8">Domain I is involved in oligomerization and binding regulators, domain II is flexibile and of varying length in different bacteria, domain III forms the AAA+ region, while domain IV binds dsDNA.</text>
</comment>
<comment type="subunit">
    <text evidence="8">Oligomerizes as a right-handed, spiral filament on DNA at oriC.</text>
</comment>
<dbReference type="SMART" id="SM00382">
    <property type="entry name" value="AAA"/>
    <property type="match status" value="1"/>
</dbReference>
<feature type="domain" description="Chromosomal replication initiator DnaA C-terminal" evidence="13">
    <location>
        <begin position="345"/>
        <end position="414"/>
    </location>
</feature>
<dbReference type="NCBIfam" id="TIGR00362">
    <property type="entry name" value="DnaA"/>
    <property type="match status" value="1"/>
</dbReference>
<feature type="region of interest" description="Domain III, AAA+ region" evidence="8">
    <location>
        <begin position="102"/>
        <end position="318"/>
    </location>
</feature>
<keyword evidence="7 8" id="KW-0238">DNA-binding</keyword>
<keyword evidence="5 8" id="KW-0067">ATP-binding</keyword>
<dbReference type="PANTHER" id="PTHR30050:SF2">
    <property type="entry name" value="CHROMOSOMAL REPLICATION INITIATOR PROTEIN DNAA"/>
    <property type="match status" value="1"/>
</dbReference>
<dbReference type="InterPro" id="IPR013159">
    <property type="entry name" value="DnaA_C"/>
</dbReference>
<organism evidence="14 15">
    <name type="scientific">Thermotomaculum hydrothermale</name>
    <dbReference type="NCBI Taxonomy" id="981385"/>
    <lineage>
        <taxon>Bacteria</taxon>
        <taxon>Pseudomonadati</taxon>
        <taxon>Acidobacteriota</taxon>
        <taxon>Holophagae</taxon>
        <taxon>Thermotomaculales</taxon>
        <taxon>Thermotomaculaceae</taxon>
        <taxon>Thermotomaculum</taxon>
    </lineage>
</organism>
<feature type="binding site" evidence="8">
    <location>
        <position position="150"/>
    </location>
    <ligand>
        <name>ATP</name>
        <dbReference type="ChEBI" id="CHEBI:30616"/>
    </ligand>
</feature>